<dbReference type="Gene3D" id="1.10.101.10">
    <property type="entry name" value="PGBD-like superfamily/PGBD"/>
    <property type="match status" value="1"/>
</dbReference>
<organism evidence="2 3">
    <name type="scientific">Candidatus Yonathbacteria bacterium RIFOXYD1_FULL_52_36</name>
    <dbReference type="NCBI Taxonomy" id="1802730"/>
    <lineage>
        <taxon>Bacteria</taxon>
        <taxon>Candidatus Yonathiibacteriota</taxon>
    </lineage>
</organism>
<dbReference type="SUPFAM" id="SSF81296">
    <property type="entry name" value="E set domains"/>
    <property type="match status" value="1"/>
</dbReference>
<sequence>MRERFFSRTIFALLVFAVIAPLSVSAETFTRNLKQGDQGQDVRLLQVILNRDPKTQVAAIGPGSPGNETEYFGALTRVAVVRFQEQYSQEILVPNGLFSGTGFVGSSTRAKINALLQGAVSQEMVTGSTVMTVKPKITSISPGSGPNGTVVTITGEGFLPEGNAVVTSLERFSNIGSTDGKTITFPLRVSSIAAFEDPAIFSGAEEPGGGIYDDSAVADSVLNAAPPVAVTFPVVVSVSNKNGGSNYMLYTINLK</sequence>
<dbReference type="InterPro" id="IPR013783">
    <property type="entry name" value="Ig-like_fold"/>
</dbReference>
<dbReference type="SUPFAM" id="SSF47090">
    <property type="entry name" value="PGBD-like"/>
    <property type="match status" value="1"/>
</dbReference>
<name>A0A1G2SI53_9BACT</name>
<dbReference type="CDD" id="cd00102">
    <property type="entry name" value="IPT"/>
    <property type="match status" value="1"/>
</dbReference>
<keyword evidence="1" id="KW-0732">Signal</keyword>
<comment type="caution">
    <text evidence="2">The sequence shown here is derived from an EMBL/GenBank/DDBJ whole genome shotgun (WGS) entry which is preliminary data.</text>
</comment>
<protein>
    <submittedName>
        <fullName evidence="2">Uncharacterized protein</fullName>
    </submittedName>
</protein>
<dbReference type="STRING" id="1802730.A2591_02830"/>
<feature type="signal peptide" evidence="1">
    <location>
        <begin position="1"/>
        <end position="26"/>
    </location>
</feature>
<dbReference type="Proteomes" id="UP000178168">
    <property type="component" value="Unassembled WGS sequence"/>
</dbReference>
<accession>A0A1G2SI53</accession>
<gene>
    <name evidence="2" type="ORF">A2591_02830</name>
</gene>
<evidence type="ECO:0000313" key="2">
    <source>
        <dbReference type="EMBL" id="OHA84634.1"/>
    </source>
</evidence>
<dbReference type="InterPro" id="IPR014756">
    <property type="entry name" value="Ig_E-set"/>
</dbReference>
<evidence type="ECO:0000256" key="1">
    <source>
        <dbReference type="SAM" id="SignalP"/>
    </source>
</evidence>
<dbReference type="EMBL" id="MHUZ01000037">
    <property type="protein sequence ID" value="OHA84634.1"/>
    <property type="molecule type" value="Genomic_DNA"/>
</dbReference>
<reference evidence="2 3" key="1">
    <citation type="journal article" date="2016" name="Nat. Commun.">
        <title>Thousands of microbial genomes shed light on interconnected biogeochemical processes in an aquifer system.</title>
        <authorList>
            <person name="Anantharaman K."/>
            <person name="Brown C.T."/>
            <person name="Hug L.A."/>
            <person name="Sharon I."/>
            <person name="Castelle C.J."/>
            <person name="Probst A.J."/>
            <person name="Thomas B.C."/>
            <person name="Singh A."/>
            <person name="Wilkins M.J."/>
            <person name="Karaoz U."/>
            <person name="Brodie E.L."/>
            <person name="Williams K.H."/>
            <person name="Hubbard S.S."/>
            <person name="Banfield J.F."/>
        </authorList>
    </citation>
    <scope>NUCLEOTIDE SEQUENCE [LARGE SCALE GENOMIC DNA]</scope>
</reference>
<dbReference type="InterPro" id="IPR036365">
    <property type="entry name" value="PGBD-like_sf"/>
</dbReference>
<evidence type="ECO:0000313" key="3">
    <source>
        <dbReference type="Proteomes" id="UP000178168"/>
    </source>
</evidence>
<proteinExistence type="predicted"/>
<dbReference type="AlphaFoldDB" id="A0A1G2SI53"/>
<dbReference type="Gene3D" id="2.60.40.10">
    <property type="entry name" value="Immunoglobulins"/>
    <property type="match status" value="1"/>
</dbReference>
<feature type="chain" id="PRO_5009584465" evidence="1">
    <location>
        <begin position="27"/>
        <end position="255"/>
    </location>
</feature>
<dbReference type="InterPro" id="IPR036366">
    <property type="entry name" value="PGBDSf"/>
</dbReference>